<evidence type="ECO:0000313" key="3">
    <source>
        <dbReference type="Proteomes" id="UP001278766"/>
    </source>
</evidence>
<protein>
    <submittedName>
        <fullName evidence="2">Uncharacterized protein</fullName>
    </submittedName>
</protein>
<name>A0AAE0LUK5_9PEZI</name>
<comment type="caution">
    <text evidence="2">The sequence shown here is derived from an EMBL/GenBank/DDBJ whole genome shotgun (WGS) entry which is preliminary data.</text>
</comment>
<reference evidence="2" key="1">
    <citation type="journal article" date="2023" name="Mol. Phylogenet. Evol.">
        <title>Genome-scale phylogeny and comparative genomics of the fungal order Sordariales.</title>
        <authorList>
            <person name="Hensen N."/>
            <person name="Bonometti L."/>
            <person name="Westerberg I."/>
            <person name="Brannstrom I.O."/>
            <person name="Guillou S."/>
            <person name="Cros-Aarteil S."/>
            <person name="Calhoun S."/>
            <person name="Haridas S."/>
            <person name="Kuo A."/>
            <person name="Mondo S."/>
            <person name="Pangilinan J."/>
            <person name="Riley R."/>
            <person name="LaButti K."/>
            <person name="Andreopoulos B."/>
            <person name="Lipzen A."/>
            <person name="Chen C."/>
            <person name="Yan M."/>
            <person name="Daum C."/>
            <person name="Ng V."/>
            <person name="Clum A."/>
            <person name="Steindorff A."/>
            <person name="Ohm R.A."/>
            <person name="Martin F."/>
            <person name="Silar P."/>
            <person name="Natvig D.O."/>
            <person name="Lalanne C."/>
            <person name="Gautier V."/>
            <person name="Ament-Velasquez S.L."/>
            <person name="Kruys A."/>
            <person name="Hutchinson M.I."/>
            <person name="Powell A.J."/>
            <person name="Barry K."/>
            <person name="Miller A.N."/>
            <person name="Grigoriev I.V."/>
            <person name="Debuchy R."/>
            <person name="Gladieux P."/>
            <person name="Hiltunen Thoren M."/>
            <person name="Johannesson H."/>
        </authorList>
    </citation>
    <scope>NUCLEOTIDE SEQUENCE</scope>
    <source>
        <strain evidence="2">CBS 168.71</strain>
    </source>
</reference>
<proteinExistence type="predicted"/>
<evidence type="ECO:0000256" key="1">
    <source>
        <dbReference type="SAM" id="MobiDB-lite"/>
    </source>
</evidence>
<dbReference type="RefSeq" id="XP_062660923.1">
    <property type="nucleotide sequence ID" value="XM_062806515.1"/>
</dbReference>
<gene>
    <name evidence="2" type="ORF">B0H64DRAFT_440877</name>
</gene>
<dbReference type="EMBL" id="JAUEPN010000003">
    <property type="protein sequence ID" value="KAK3297409.1"/>
    <property type="molecule type" value="Genomic_DNA"/>
</dbReference>
<feature type="region of interest" description="Disordered" evidence="1">
    <location>
        <begin position="520"/>
        <end position="555"/>
    </location>
</feature>
<sequence>MAPDNSIAPSNYSELLKCVEIDDRESPANAGDWRKEVGEFLGLSDPAAMRLSDMTRWKIGPRMASPSGSKLMYEHFLHLRAFVQNHRPFEFDLHQFVDDQYATAASRLLEKGAWEDFDHYRRSVGNSDPDIRILGQFASAKVDQNHVLIDAYGGNGLGHDGEEKQFVGGTHEDSEETPSRRASTRFLPMKPDYRSPPGDCDAADEAIVNKAMAGFASILTRPFTKEFARAPDSPSRTQVELEPTYDQVRTGLARWTIERNRFHIKERRRENDTRQARAVTDAKCKPGQHFKILETQTDGHLYSLYETLALMEVKRRTRYKSAVGWKTIEWQETAEIFAWQNNCLRTEQEQGKMDVSRRFLKPPTESNRKRCLLVSQDREECFIIIGEFDAYWEYYCVEGLLPNITSGPSALSTKLGDLYLGNEVLKGAEHSKGTERLKRDGGGGAERLQGDETLKHYGLDGCPVPGPDDGFLAVHVYGPFLTTNQDHMVALSANLLGMTMHLAGVTRETLGYFEQKARSSVKEYKAGRTSSGSSGSGTSQGSEDSLWVQRSTLFS</sequence>
<organism evidence="2 3">
    <name type="scientific">Chaetomium fimeti</name>
    <dbReference type="NCBI Taxonomy" id="1854472"/>
    <lineage>
        <taxon>Eukaryota</taxon>
        <taxon>Fungi</taxon>
        <taxon>Dikarya</taxon>
        <taxon>Ascomycota</taxon>
        <taxon>Pezizomycotina</taxon>
        <taxon>Sordariomycetes</taxon>
        <taxon>Sordariomycetidae</taxon>
        <taxon>Sordariales</taxon>
        <taxon>Chaetomiaceae</taxon>
        <taxon>Chaetomium</taxon>
    </lineage>
</organism>
<reference evidence="2" key="2">
    <citation type="submission" date="2023-06" db="EMBL/GenBank/DDBJ databases">
        <authorList>
            <consortium name="Lawrence Berkeley National Laboratory"/>
            <person name="Haridas S."/>
            <person name="Hensen N."/>
            <person name="Bonometti L."/>
            <person name="Westerberg I."/>
            <person name="Brannstrom I.O."/>
            <person name="Guillou S."/>
            <person name="Cros-Aarteil S."/>
            <person name="Calhoun S."/>
            <person name="Kuo A."/>
            <person name="Mondo S."/>
            <person name="Pangilinan J."/>
            <person name="Riley R."/>
            <person name="Labutti K."/>
            <person name="Andreopoulos B."/>
            <person name="Lipzen A."/>
            <person name="Chen C."/>
            <person name="Yanf M."/>
            <person name="Daum C."/>
            <person name="Ng V."/>
            <person name="Clum A."/>
            <person name="Steindorff A."/>
            <person name="Ohm R."/>
            <person name="Martin F."/>
            <person name="Silar P."/>
            <person name="Natvig D."/>
            <person name="Lalanne C."/>
            <person name="Gautier V."/>
            <person name="Ament-Velasquez S.L."/>
            <person name="Kruys A."/>
            <person name="Hutchinson M.I."/>
            <person name="Powell A.J."/>
            <person name="Barry K."/>
            <person name="Miller A.N."/>
            <person name="Grigoriev I.V."/>
            <person name="Debuchy R."/>
            <person name="Gladieux P."/>
            <person name="Thoren M.H."/>
            <person name="Johannesson H."/>
        </authorList>
    </citation>
    <scope>NUCLEOTIDE SEQUENCE</scope>
    <source>
        <strain evidence="2">CBS 168.71</strain>
    </source>
</reference>
<dbReference type="AlphaFoldDB" id="A0AAE0LUK5"/>
<feature type="compositionally biased region" description="Low complexity" evidence="1">
    <location>
        <begin position="527"/>
        <end position="542"/>
    </location>
</feature>
<keyword evidence="3" id="KW-1185">Reference proteome</keyword>
<dbReference type="GeneID" id="87843463"/>
<accession>A0AAE0LUK5</accession>
<evidence type="ECO:0000313" key="2">
    <source>
        <dbReference type="EMBL" id="KAK3297409.1"/>
    </source>
</evidence>
<dbReference type="Proteomes" id="UP001278766">
    <property type="component" value="Unassembled WGS sequence"/>
</dbReference>
<feature type="region of interest" description="Disordered" evidence="1">
    <location>
        <begin position="159"/>
        <end position="198"/>
    </location>
</feature>